<reference evidence="2 3" key="1">
    <citation type="submission" date="2016-11" db="EMBL/GenBank/DDBJ databases">
        <authorList>
            <person name="Jaros S."/>
            <person name="Januszkiewicz K."/>
            <person name="Wedrychowicz H."/>
        </authorList>
    </citation>
    <scope>NUCLEOTIDE SEQUENCE [LARGE SCALE GENOMIC DNA]</scope>
    <source>
        <strain evidence="2 3">DSM 21758</strain>
    </source>
</reference>
<dbReference type="STRING" id="1121302.SAMN02745163_01127"/>
<keyword evidence="3" id="KW-1185">Reference proteome</keyword>
<dbReference type="Proteomes" id="UP000184310">
    <property type="component" value="Unassembled WGS sequence"/>
</dbReference>
<organism evidence="2 3">
    <name type="scientific">Clostridium cavendishii DSM 21758</name>
    <dbReference type="NCBI Taxonomy" id="1121302"/>
    <lineage>
        <taxon>Bacteria</taxon>
        <taxon>Bacillati</taxon>
        <taxon>Bacillota</taxon>
        <taxon>Clostridia</taxon>
        <taxon>Eubacteriales</taxon>
        <taxon>Clostridiaceae</taxon>
        <taxon>Clostridium</taxon>
    </lineage>
</organism>
<dbReference type="Gene3D" id="3.30.420.10">
    <property type="entry name" value="Ribonuclease H-like superfamily/Ribonuclease H"/>
    <property type="match status" value="1"/>
</dbReference>
<sequence length="255" mass="29962">MIKSPLDNILIDKYNLQNSIFFDIETTGFNKDVDKIFSISIGRFKGDFYKATVLFGLDEEELLKEFIRLSKSKDYWCSFNGLAFDEPFILRRLEILNLSSILINEHKDFYRLIAPYEKGLNLKGMSLKEIESHVGIYREDLLTGQECKEAFFEYLETNAQELKNKIMLHNIEDVLYLPLLFKLLEEIKSRKLKKESLALPTQRSFIKKLIKIKSLNLSHINYEELSKKDASRLINELNQKDLNYDNIEKIIKSTI</sequence>
<dbReference type="EMBL" id="FQZB01000005">
    <property type="protein sequence ID" value="SHI96617.1"/>
    <property type="molecule type" value="Genomic_DNA"/>
</dbReference>
<dbReference type="GO" id="GO:0003676">
    <property type="term" value="F:nucleic acid binding"/>
    <property type="evidence" value="ECO:0007669"/>
    <property type="project" value="InterPro"/>
</dbReference>
<dbReference type="AlphaFoldDB" id="A0A1M6FG36"/>
<accession>A0A1M6FG36</accession>
<gene>
    <name evidence="2" type="ORF">SAMN02745163_01127</name>
</gene>
<feature type="domain" description="YprB ribonuclease H-like" evidence="1">
    <location>
        <begin position="20"/>
        <end position="184"/>
    </location>
</feature>
<evidence type="ECO:0000259" key="1">
    <source>
        <dbReference type="Pfam" id="PF13482"/>
    </source>
</evidence>
<dbReference type="SUPFAM" id="SSF53098">
    <property type="entry name" value="Ribonuclease H-like"/>
    <property type="match status" value="1"/>
</dbReference>
<dbReference type="PANTHER" id="PTHR38462">
    <property type="entry name" value="EXONUCLEASE-LIKE PROTEIN"/>
    <property type="match status" value="1"/>
</dbReference>
<dbReference type="InterPro" id="IPR038720">
    <property type="entry name" value="YprB_RNase_H-like_dom"/>
</dbReference>
<dbReference type="InterPro" id="IPR012337">
    <property type="entry name" value="RNaseH-like_sf"/>
</dbReference>
<proteinExistence type="predicted"/>
<protein>
    <recommendedName>
        <fullName evidence="1">YprB ribonuclease H-like domain-containing protein</fullName>
    </recommendedName>
</protein>
<dbReference type="InterPro" id="IPR036397">
    <property type="entry name" value="RNaseH_sf"/>
</dbReference>
<evidence type="ECO:0000313" key="2">
    <source>
        <dbReference type="EMBL" id="SHI96617.1"/>
    </source>
</evidence>
<evidence type="ECO:0000313" key="3">
    <source>
        <dbReference type="Proteomes" id="UP000184310"/>
    </source>
</evidence>
<name>A0A1M6FG36_9CLOT</name>
<dbReference type="OrthoDB" id="9790530at2"/>
<dbReference type="Pfam" id="PF13482">
    <property type="entry name" value="RNase_H_2"/>
    <property type="match status" value="1"/>
</dbReference>
<dbReference type="PANTHER" id="PTHR38462:SF1">
    <property type="entry name" value="YPRB RIBONUCLEASE H-LIKE DOMAIN-CONTAINING PROTEIN"/>
    <property type="match status" value="1"/>
</dbReference>